<evidence type="ECO:0000313" key="3">
    <source>
        <dbReference type="Proteomes" id="UP000067448"/>
    </source>
</evidence>
<sequence length="185" mass="19837">MPLSDLDQRLLLHSVADRLNTVADHLPLPDQFTPPPDPGLSEILDDEVRHLARLLGYLAGEHAFRHRAATRYPNRVTTISRRTALTIASAAEPTAAALAALGSAVHHLGRLADLAHQAPSPARARATAAAHDALADRMVGARTHLARASKQLRTAADTWTAPILTTPPPAPSTSTTHRPRNRPCT</sequence>
<dbReference type="RefSeq" id="WP_013001043.1">
    <property type="nucleotide sequence ID" value="NZ_BCMM01000043.1"/>
</dbReference>
<gene>
    <name evidence="2" type="ORF">SsS58_07060</name>
</gene>
<comment type="caution">
    <text evidence="2">The sequence shown here is derived from an EMBL/GenBank/DDBJ whole genome shotgun (WGS) entry which is preliminary data.</text>
</comment>
<evidence type="ECO:0000313" key="2">
    <source>
        <dbReference type="EMBL" id="GAQ66625.1"/>
    </source>
</evidence>
<dbReference type="Proteomes" id="UP000067448">
    <property type="component" value="Unassembled WGS sequence"/>
</dbReference>
<dbReference type="OMA" id="TWTAPIL"/>
<feature type="region of interest" description="Disordered" evidence="1">
    <location>
        <begin position="161"/>
        <end position="185"/>
    </location>
</feature>
<dbReference type="GeneID" id="79930871"/>
<evidence type="ECO:0000256" key="1">
    <source>
        <dbReference type="SAM" id="MobiDB-lite"/>
    </source>
</evidence>
<dbReference type="EMBL" id="BCMM01000043">
    <property type="protein sequence ID" value="GAQ66625.1"/>
    <property type="molecule type" value="Genomic_DNA"/>
</dbReference>
<reference evidence="3" key="1">
    <citation type="submission" date="2015-11" db="EMBL/GenBank/DDBJ databases">
        <authorList>
            <consortium name="Cross-ministerial Strategic Innovation Promotion Program (SIP) consortium"/>
            <person name="Tomihama T."/>
            <person name="Ikenaga M."/>
            <person name="Sakai M."/>
            <person name="Okubo T."/>
            <person name="Ikeda S."/>
        </authorList>
    </citation>
    <scope>NUCLEOTIDE SEQUENCE [LARGE SCALE GENOMIC DNA]</scope>
    <source>
        <strain evidence="3">S58</strain>
    </source>
</reference>
<name>A0A100JVU3_STRSC</name>
<reference evidence="3" key="3">
    <citation type="submission" date="2016-02" db="EMBL/GenBank/DDBJ databases">
        <title>Draft genome of pathogenic Streptomyces sp. in Japan.</title>
        <authorList>
            <person name="Tomihama T."/>
            <person name="Ikenaga M."/>
            <person name="Sakai M."/>
            <person name="Okubo T."/>
            <person name="Ikeda S."/>
        </authorList>
    </citation>
    <scope>NUCLEOTIDE SEQUENCE [LARGE SCALE GENOMIC DNA]</scope>
    <source>
        <strain evidence="3">S58</strain>
    </source>
</reference>
<proteinExistence type="predicted"/>
<protein>
    <submittedName>
        <fullName evidence="2">Uncharacterized protein</fullName>
    </submittedName>
</protein>
<dbReference type="AlphaFoldDB" id="A0A100JVU3"/>
<reference evidence="2 3" key="2">
    <citation type="journal article" date="2016" name="Genome Announc.">
        <title>Draft Genome Sequences of Streptomyces scabiei S58, Streptomyces turgidiscabies T45, and Streptomyces acidiscabies a10, the Pathogens of Potato Common Scab, Isolated in Japan.</title>
        <authorList>
            <person name="Tomihama T."/>
            <person name="Nishi Y."/>
            <person name="Sakai M."/>
            <person name="Ikenaga M."/>
            <person name="Okubo T."/>
            <person name="Ikeda S."/>
        </authorList>
    </citation>
    <scope>NUCLEOTIDE SEQUENCE [LARGE SCALE GENOMIC DNA]</scope>
    <source>
        <strain evidence="2 3">S58</strain>
    </source>
</reference>
<organism evidence="2 3">
    <name type="scientific">Streptomyces scabiei</name>
    <dbReference type="NCBI Taxonomy" id="1930"/>
    <lineage>
        <taxon>Bacteria</taxon>
        <taxon>Bacillati</taxon>
        <taxon>Actinomycetota</taxon>
        <taxon>Actinomycetes</taxon>
        <taxon>Kitasatosporales</taxon>
        <taxon>Streptomycetaceae</taxon>
        <taxon>Streptomyces</taxon>
    </lineage>
</organism>
<accession>A0A100JVU3</accession>